<dbReference type="PANTHER" id="PTHR42085:SF1">
    <property type="entry name" value="F-BOX DOMAIN-CONTAINING PROTEIN"/>
    <property type="match status" value="1"/>
</dbReference>
<proteinExistence type="predicted"/>
<dbReference type="EMBL" id="JAPEUY010000010">
    <property type="protein sequence ID" value="KAJ4369203.1"/>
    <property type="molecule type" value="Genomic_DNA"/>
</dbReference>
<evidence type="ECO:0000313" key="2">
    <source>
        <dbReference type="Proteomes" id="UP001140560"/>
    </source>
</evidence>
<dbReference type="PANTHER" id="PTHR42085">
    <property type="entry name" value="F-BOX DOMAIN-CONTAINING PROTEIN"/>
    <property type="match status" value="1"/>
</dbReference>
<dbReference type="InterPro" id="IPR038883">
    <property type="entry name" value="AN11006-like"/>
</dbReference>
<keyword evidence="2" id="KW-1185">Reference proteome</keyword>
<name>A0A9W8Y9C4_9PLEO</name>
<gene>
    <name evidence="1" type="ORF">N0V83_006288</name>
</gene>
<accession>A0A9W8Y9C4</accession>
<sequence>MAITSPSPFLNLSTELRINIYEHLLVSQIPLKGRTARLDEKYDLHTSILRVNKQIHDEARSVFFGRNTFYLTSMPPLRPWKIYDYEKEEIREEEGSGAFEPPLQLKDLPHVRHLHIDLLYYPKTTRSSTAKSYEYADEEEQPLDFEALHLGFKAADASPFFASALSALSVRDISCNFDFADSYFAFQVAKDELSSRSLGFLLRQVSVARSEIRLKALLKELGDDDEDEEDYWRLTGGGQFDSSGHIKLMWPSSYT</sequence>
<protein>
    <submittedName>
        <fullName evidence="1">Uncharacterized protein</fullName>
    </submittedName>
</protein>
<comment type="caution">
    <text evidence="1">The sequence shown here is derived from an EMBL/GenBank/DDBJ whole genome shotgun (WGS) entry which is preliminary data.</text>
</comment>
<reference evidence="1" key="1">
    <citation type="submission" date="2022-10" db="EMBL/GenBank/DDBJ databases">
        <title>Tapping the CABI collections for fungal endophytes: first genome assemblies for Collariella, Neodidymelliopsis, Ascochyta clinopodiicola, Didymella pomorum, Didymosphaeria variabile, Neocosmospora piperis and Neocucurbitaria cava.</title>
        <authorList>
            <person name="Hill R."/>
        </authorList>
    </citation>
    <scope>NUCLEOTIDE SEQUENCE</scope>
    <source>
        <strain evidence="1">IMI 356814</strain>
    </source>
</reference>
<evidence type="ECO:0000313" key="1">
    <source>
        <dbReference type="EMBL" id="KAJ4369203.1"/>
    </source>
</evidence>
<dbReference type="OrthoDB" id="62952at2759"/>
<organism evidence="1 2">
    <name type="scientific">Neocucurbitaria cava</name>
    <dbReference type="NCBI Taxonomy" id="798079"/>
    <lineage>
        <taxon>Eukaryota</taxon>
        <taxon>Fungi</taxon>
        <taxon>Dikarya</taxon>
        <taxon>Ascomycota</taxon>
        <taxon>Pezizomycotina</taxon>
        <taxon>Dothideomycetes</taxon>
        <taxon>Pleosporomycetidae</taxon>
        <taxon>Pleosporales</taxon>
        <taxon>Pleosporineae</taxon>
        <taxon>Cucurbitariaceae</taxon>
        <taxon>Neocucurbitaria</taxon>
    </lineage>
</organism>
<dbReference type="AlphaFoldDB" id="A0A9W8Y9C4"/>
<dbReference type="Proteomes" id="UP001140560">
    <property type="component" value="Unassembled WGS sequence"/>
</dbReference>